<dbReference type="InterPro" id="IPR009825">
    <property type="entry name" value="ECF_substrate-spec-like"/>
</dbReference>
<keyword evidence="2 3" id="KW-1133">Transmembrane helix</keyword>
<accession>A0ABU1AB74</accession>
<gene>
    <name evidence="4" type="ORF">RA086_10910</name>
</gene>
<proteinExistence type="predicted"/>
<feature type="transmembrane region" description="Helical" evidence="3">
    <location>
        <begin position="109"/>
        <end position="126"/>
    </location>
</feature>
<sequence length="170" mass="17881">MAGKQSTQFSTRMVAALGLLIAVDVALSMFVHIPVPMTHGYVNLCDAGIFIAALLFGRRGGAIVGGASGFLLDMILGYSQYMVFSLIVHGLEGFLVGQFGANKSKRQQLVALAIGSLVMVAGYFASDSILYTVPTGLIGVPMNAVQAVLGAVIAFPIVVQLKDRVKARFS</sequence>
<evidence type="ECO:0000256" key="1">
    <source>
        <dbReference type="ARBA" id="ARBA00022692"/>
    </source>
</evidence>
<organism evidence="4 5">
    <name type="scientific">Lactiplantibacillus brownii</name>
    <dbReference type="NCBI Taxonomy" id="3069269"/>
    <lineage>
        <taxon>Bacteria</taxon>
        <taxon>Bacillati</taxon>
        <taxon>Bacillota</taxon>
        <taxon>Bacilli</taxon>
        <taxon>Lactobacillales</taxon>
        <taxon>Lactobacillaceae</taxon>
        <taxon>Lactiplantibacillus</taxon>
    </lineage>
</organism>
<comment type="caution">
    <text evidence="4">The sequence shown here is derived from an EMBL/GenBank/DDBJ whole genome shotgun (WGS) entry which is preliminary data.</text>
</comment>
<keyword evidence="5" id="KW-1185">Reference proteome</keyword>
<evidence type="ECO:0000256" key="3">
    <source>
        <dbReference type="SAM" id="Phobius"/>
    </source>
</evidence>
<dbReference type="PANTHER" id="PTHR37815">
    <property type="entry name" value="UPF0397 PROTEIN BC_2624-RELATED"/>
    <property type="match status" value="1"/>
</dbReference>
<dbReference type="Proteomes" id="UP001227831">
    <property type="component" value="Unassembled WGS sequence"/>
</dbReference>
<evidence type="ECO:0000313" key="5">
    <source>
        <dbReference type="Proteomes" id="UP001227831"/>
    </source>
</evidence>
<dbReference type="Gene3D" id="1.10.1760.20">
    <property type="match status" value="1"/>
</dbReference>
<feature type="transmembrane region" description="Helical" evidence="3">
    <location>
        <begin position="78"/>
        <end position="97"/>
    </location>
</feature>
<feature type="transmembrane region" description="Helical" evidence="3">
    <location>
        <begin position="13"/>
        <end position="35"/>
    </location>
</feature>
<keyword evidence="1 3" id="KW-0812">Transmembrane</keyword>
<evidence type="ECO:0000256" key="2">
    <source>
        <dbReference type="ARBA" id="ARBA00022989"/>
    </source>
</evidence>
<dbReference type="Pfam" id="PF07155">
    <property type="entry name" value="ECF-ribofla_trS"/>
    <property type="match status" value="1"/>
</dbReference>
<reference evidence="4 5" key="1">
    <citation type="journal article" date="2023" name="Int. J. Syst. Evol. Microbiol.">
        <title>Lactiplantibacillus brownii sp. nov., a novel psychrotolerant species isolated from sauerkraut.</title>
        <authorList>
            <person name="Heng Y.C."/>
            <person name="Silvaraju S."/>
            <person name="Lee J.K.Y."/>
            <person name="Kittelmann S."/>
        </authorList>
    </citation>
    <scope>NUCLEOTIDE SEQUENCE [LARGE SCALE GENOMIC DNA]</scope>
    <source>
        <strain evidence="4 5">WILCCON 0030</strain>
    </source>
</reference>
<name>A0ABU1AB74_9LACO</name>
<dbReference type="PANTHER" id="PTHR37815:SF3">
    <property type="entry name" value="UPF0397 PROTEIN SPR0429"/>
    <property type="match status" value="1"/>
</dbReference>
<feature type="transmembrane region" description="Helical" evidence="3">
    <location>
        <begin position="138"/>
        <end position="159"/>
    </location>
</feature>
<dbReference type="RefSeq" id="WP_308703814.1">
    <property type="nucleotide sequence ID" value="NZ_AP027463.1"/>
</dbReference>
<evidence type="ECO:0000313" key="4">
    <source>
        <dbReference type="EMBL" id="MDQ7938116.1"/>
    </source>
</evidence>
<protein>
    <submittedName>
        <fullName evidence="4">ECF transporter S component</fullName>
    </submittedName>
</protein>
<dbReference type="EMBL" id="JAVCWF010000001">
    <property type="protein sequence ID" value="MDQ7938116.1"/>
    <property type="molecule type" value="Genomic_DNA"/>
</dbReference>
<keyword evidence="3" id="KW-0472">Membrane</keyword>